<comment type="caution">
    <text evidence="1">The sequence shown here is derived from an EMBL/GenBank/DDBJ whole genome shotgun (WGS) entry which is preliminary data.</text>
</comment>
<evidence type="ECO:0000313" key="1">
    <source>
        <dbReference type="EMBL" id="KAI0092004.1"/>
    </source>
</evidence>
<reference evidence="1" key="1">
    <citation type="journal article" date="2021" name="Environ. Microbiol.">
        <title>Gene family expansions and transcriptome signatures uncover fungal adaptations to wood decay.</title>
        <authorList>
            <person name="Hage H."/>
            <person name="Miyauchi S."/>
            <person name="Viragh M."/>
            <person name="Drula E."/>
            <person name="Min B."/>
            <person name="Chaduli D."/>
            <person name="Navarro D."/>
            <person name="Favel A."/>
            <person name="Norest M."/>
            <person name="Lesage-Meessen L."/>
            <person name="Balint B."/>
            <person name="Merenyi Z."/>
            <person name="de Eugenio L."/>
            <person name="Morin E."/>
            <person name="Martinez A.T."/>
            <person name="Baldrian P."/>
            <person name="Stursova M."/>
            <person name="Martinez M.J."/>
            <person name="Novotny C."/>
            <person name="Magnuson J.K."/>
            <person name="Spatafora J.W."/>
            <person name="Maurice S."/>
            <person name="Pangilinan J."/>
            <person name="Andreopoulos W."/>
            <person name="LaButti K."/>
            <person name="Hundley H."/>
            <person name="Na H."/>
            <person name="Kuo A."/>
            <person name="Barry K."/>
            <person name="Lipzen A."/>
            <person name="Henrissat B."/>
            <person name="Riley R."/>
            <person name="Ahrendt S."/>
            <person name="Nagy L.G."/>
            <person name="Grigoriev I.V."/>
            <person name="Martin F."/>
            <person name="Rosso M.N."/>
        </authorList>
    </citation>
    <scope>NUCLEOTIDE SEQUENCE</scope>
    <source>
        <strain evidence="1">CBS 384.51</strain>
    </source>
</reference>
<evidence type="ECO:0000313" key="2">
    <source>
        <dbReference type="Proteomes" id="UP001055072"/>
    </source>
</evidence>
<gene>
    <name evidence="1" type="ORF">BDY19DRAFT_1027776</name>
</gene>
<protein>
    <submittedName>
        <fullName evidence="1">Alcohol oxidase</fullName>
    </submittedName>
</protein>
<sequence>MGRISATAILVCFVTLVAAQAPQPCASPSITPSKFASTKFDYLVVGGGTAGLALASRLADNPSLKIGVIEAGVYHPIEPLIDTPANVGVAAGNPEFDWNFLSVPQAGIAGRQMAVPRGKMLGGSSGLNFLAWNRASIPEYDAWSQFASGQDWTFNGLLPFFKKATTTRQGQDNAFPGISDSDRTADFDPNFVGTGGPIQSSYNEVFSDPIFPSVEVFNSLGIRTNPNPDNGTSAGVINSRRAVDVSRGVRSYATQYYCRSVSQSNFNVLTGAQATKVVLKSAGGTQVATGVQFVVNGTSFTVNASEEVILSAGAIQSPQLLELSVGIGNSTLLKSLNITPLVDLPGVGENLQDHLFAGVEYQVKPGVITFDSLHNNDTFRSQQTALYNQNGSGFFAAFDSGMSFLPFEFYLNSSDVSSILNTFDAVPIQQGTLQPLQHQIQRQWIQSHVVPHVQTILHDAGQLPPLSANLTYFTAFGGTLHPWARGTVHINTTDPLAHPVINQNYLDNDFDVQTLLTAVRLLIKLGTVSPLADLIETQVTPPPQLTTDEELIGYIRAATGTSSHPSGTASLGPRASGGVVDANLIVYGTSNLRVVDASIIPMIVGANLQETVYAIGEKVRIAAFGSGIAGD</sequence>
<dbReference type="EMBL" id="MU274904">
    <property type="protein sequence ID" value="KAI0092004.1"/>
    <property type="molecule type" value="Genomic_DNA"/>
</dbReference>
<proteinExistence type="predicted"/>
<accession>A0ACB8UD72</accession>
<dbReference type="Proteomes" id="UP001055072">
    <property type="component" value="Unassembled WGS sequence"/>
</dbReference>
<organism evidence="1 2">
    <name type="scientific">Irpex rosettiformis</name>
    <dbReference type="NCBI Taxonomy" id="378272"/>
    <lineage>
        <taxon>Eukaryota</taxon>
        <taxon>Fungi</taxon>
        <taxon>Dikarya</taxon>
        <taxon>Basidiomycota</taxon>
        <taxon>Agaricomycotina</taxon>
        <taxon>Agaricomycetes</taxon>
        <taxon>Polyporales</taxon>
        <taxon>Irpicaceae</taxon>
        <taxon>Irpex</taxon>
    </lineage>
</organism>
<name>A0ACB8UD72_9APHY</name>
<keyword evidence="2" id="KW-1185">Reference proteome</keyword>